<dbReference type="eggNOG" id="KOG4469">
    <property type="taxonomic scope" value="Eukaryota"/>
</dbReference>
<name>G8JTF1_ERECY</name>
<evidence type="ECO:0000256" key="1">
    <source>
        <dbReference type="SAM" id="Coils"/>
    </source>
</evidence>
<gene>
    <name evidence="2" type="ordered locus">Ecym_4238</name>
</gene>
<feature type="coiled-coil region" evidence="1">
    <location>
        <begin position="43"/>
        <end position="70"/>
    </location>
</feature>
<evidence type="ECO:0000313" key="3">
    <source>
        <dbReference type="Proteomes" id="UP000006790"/>
    </source>
</evidence>
<accession>G8JTF1</accession>
<dbReference type="KEGG" id="erc:Ecym_4238"/>
<dbReference type="Pfam" id="PF08737">
    <property type="entry name" value="Rgp1"/>
    <property type="match status" value="1"/>
</dbReference>
<dbReference type="EMBL" id="CP002500">
    <property type="protein sequence ID" value="AET39304.1"/>
    <property type="molecule type" value="Genomic_DNA"/>
</dbReference>
<dbReference type="GO" id="GO:0042147">
    <property type="term" value="P:retrograde transport, endosome to Golgi"/>
    <property type="evidence" value="ECO:0007669"/>
    <property type="project" value="EnsemblFungi"/>
</dbReference>
<evidence type="ECO:0000313" key="2">
    <source>
        <dbReference type="EMBL" id="AET39304.1"/>
    </source>
</evidence>
<dbReference type="STRING" id="931890.G8JTF1"/>
<dbReference type="AlphaFoldDB" id="G8JTF1"/>
<sequence>MHLHKIDTVLVKDNVRLDVLYESNPFAMGEAISLIIRLRHLGSAKADRQSMEKLQELEELRTEKHQQQGEDHTSWFMSNIWNSLNQEQRFKDEDHIKCINAWEKQKAYNKPVEFFSFYVQILGSFKYNANVVDAKRFQHTSKLVGVEPRTSEEKTRSERSNMDEIEKFVNTNMNGLSHAATQIDGGREGEQNQMDVPILVIPQTLLFTELTLNPGDLKVFHFKSAKLPLSLPHSYSMSKNFNISYVLQIGGITETTVPMTTVAFKFPLSICSYIDNRGCQYVSTLDQSTVILPPGHTKEISESKRRRTTSSIAATFPKRKSSVQSAEDINGYLKRQSDIKKEFRDLISNEENAGGEFDELTEKLLKFQFGDNIDSDHENVDDMSKLLDNKMHRALRSNIQLLKSNLASMSLPNIEPTGDSIQSVLNNLKKDYVVNRNGEMVCKINLSKLLYFKSEDIDLIIEFPGESKHKITAVTTTLEMVEVINHRFLRDKSRTKSKAITYPLYSTHSICFGECEKVPIKLLTYRSPSNIPLCQFITNVFQVKFMISFKFVLVDVENSSTLVEFYKDKHGKLFRAKDHLEGEEFTFYVPLTVLPTDKQFGGW</sequence>
<proteinExistence type="predicted"/>
<organism evidence="2 3">
    <name type="scientific">Eremothecium cymbalariae (strain CBS 270.75 / DBVPG 7215 / KCTC 17166 / NRRL Y-17582)</name>
    <name type="common">Yeast</name>
    <dbReference type="NCBI Taxonomy" id="931890"/>
    <lineage>
        <taxon>Eukaryota</taxon>
        <taxon>Fungi</taxon>
        <taxon>Dikarya</taxon>
        <taxon>Ascomycota</taxon>
        <taxon>Saccharomycotina</taxon>
        <taxon>Saccharomycetes</taxon>
        <taxon>Saccharomycetales</taxon>
        <taxon>Saccharomycetaceae</taxon>
        <taxon>Eremothecium</taxon>
    </lineage>
</organism>
<dbReference type="InParanoid" id="G8JTF1"/>
<dbReference type="GO" id="GO:0034066">
    <property type="term" value="C:Ric1-Rgp1 guanyl-nucleotide exchange factor complex"/>
    <property type="evidence" value="ECO:0007669"/>
    <property type="project" value="EnsemblFungi"/>
</dbReference>
<dbReference type="GeneID" id="11471265"/>
<protein>
    <submittedName>
        <fullName evidence="2">Uncharacterized protein</fullName>
    </submittedName>
</protein>
<dbReference type="GO" id="GO:0000139">
    <property type="term" value="C:Golgi membrane"/>
    <property type="evidence" value="ECO:0007669"/>
    <property type="project" value="EnsemblFungi"/>
</dbReference>
<dbReference type="InterPro" id="IPR014848">
    <property type="entry name" value="Rgp1"/>
</dbReference>
<dbReference type="Proteomes" id="UP000006790">
    <property type="component" value="Chromosome 4"/>
</dbReference>
<dbReference type="OrthoDB" id="1918at2759"/>
<keyword evidence="1" id="KW-0175">Coiled coil</keyword>
<reference evidence="3" key="1">
    <citation type="journal article" date="2012" name="G3 (Bethesda)">
        <title>Pichia sorbitophila, an interspecies yeast hybrid reveals early steps of genome resolution following polyploidization.</title>
        <authorList>
            <person name="Leh Louis V."/>
            <person name="Despons L."/>
            <person name="Friedrich A."/>
            <person name="Martin T."/>
            <person name="Durrens P."/>
            <person name="Casaregola S."/>
            <person name="Neuveglise C."/>
            <person name="Fairhead C."/>
            <person name="Marck C."/>
            <person name="Cruz J.A."/>
            <person name="Straub M.L."/>
            <person name="Kugler V."/>
            <person name="Sacerdot C."/>
            <person name="Uzunov Z."/>
            <person name="Thierry A."/>
            <person name="Weiss S."/>
            <person name="Bleykasten C."/>
            <person name="De Montigny J."/>
            <person name="Jacques N."/>
            <person name="Jung P."/>
            <person name="Lemaire M."/>
            <person name="Mallet S."/>
            <person name="Morel G."/>
            <person name="Richard G.F."/>
            <person name="Sarkar A."/>
            <person name="Savel G."/>
            <person name="Schacherer J."/>
            <person name="Seret M.L."/>
            <person name="Talla E."/>
            <person name="Samson G."/>
            <person name="Jubin C."/>
            <person name="Poulain J."/>
            <person name="Vacherie B."/>
            <person name="Barbe V."/>
            <person name="Pelletier E."/>
            <person name="Sherman D.J."/>
            <person name="Westhof E."/>
            <person name="Weissenbach J."/>
            <person name="Baret P.V."/>
            <person name="Wincker P."/>
            <person name="Gaillardin C."/>
            <person name="Dujon B."/>
            <person name="Souciet J.L."/>
        </authorList>
    </citation>
    <scope>NUCLEOTIDE SEQUENCE [LARGE SCALE GENOMIC DNA]</scope>
    <source>
        <strain evidence="3">CBS 270.75 / DBVPG 7215 / KCTC 17166 / NRRL Y-17582</strain>
    </source>
</reference>
<dbReference type="GO" id="GO:0005085">
    <property type="term" value="F:guanyl-nucleotide exchange factor activity"/>
    <property type="evidence" value="ECO:0007669"/>
    <property type="project" value="EnsemblFungi"/>
</dbReference>
<dbReference type="FunCoup" id="G8JTF1">
    <property type="interactions" value="61"/>
</dbReference>
<dbReference type="HOGENOM" id="CLU_030995_0_0_1"/>
<dbReference type="GO" id="GO:0005829">
    <property type="term" value="C:cytosol"/>
    <property type="evidence" value="ECO:0007669"/>
    <property type="project" value="GOC"/>
</dbReference>
<keyword evidence="3" id="KW-1185">Reference proteome</keyword>
<dbReference type="RefSeq" id="XP_003646121.1">
    <property type="nucleotide sequence ID" value="XM_003646073.1"/>
</dbReference>
<dbReference type="OMA" id="QFYEDKK"/>
<dbReference type="PANTHER" id="PTHR12507">
    <property type="entry name" value="REDUCED GROWTH PHENOTYPE 1 RGP1, YEAST -RELATED"/>
    <property type="match status" value="1"/>
</dbReference>